<evidence type="ECO:0000256" key="2">
    <source>
        <dbReference type="SAM" id="Coils"/>
    </source>
</evidence>
<sequence>MGLFGKTPERDPKVLVNEWSHKIRKENSQLDRQIRSIQREEDKVKRSLKEAAKKGDKAVCTILAKEILRARKAVNKIYTSKAHLNSIQMQMKNQLATLRVCGSLQKSTEVMQSMQRLIRVPEVAATMRELSKEMMRAGIIEEMLEETMDSMDPEEMEEEAQEEIDKVLWEITQGTLGKAPAAVTETPGAGASAEARAATSAELEDAEEEVEDPDELKEMQSRLRALRS</sequence>
<evidence type="ECO:0008006" key="6">
    <source>
        <dbReference type="Google" id="ProtNLM"/>
    </source>
</evidence>
<feature type="region of interest" description="Disordered" evidence="3">
    <location>
        <begin position="178"/>
        <end position="228"/>
    </location>
</feature>
<dbReference type="Pfam" id="PF03357">
    <property type="entry name" value="Snf7"/>
    <property type="match status" value="1"/>
</dbReference>
<feature type="compositionally biased region" description="Low complexity" evidence="3">
    <location>
        <begin position="188"/>
        <end position="201"/>
    </location>
</feature>
<name>A0AAW1CTK1_9HEMI</name>
<keyword evidence="5" id="KW-1185">Reference proteome</keyword>
<feature type="coiled-coil region" evidence="2">
    <location>
        <begin position="20"/>
        <end position="54"/>
    </location>
</feature>
<reference evidence="4 5" key="1">
    <citation type="submission" date="2022-12" db="EMBL/GenBank/DDBJ databases">
        <title>Chromosome-level genome assembly of true bugs.</title>
        <authorList>
            <person name="Ma L."/>
            <person name="Li H."/>
        </authorList>
    </citation>
    <scope>NUCLEOTIDE SEQUENCE [LARGE SCALE GENOMIC DNA]</scope>
    <source>
        <strain evidence="4">Lab_2022b</strain>
    </source>
</reference>
<evidence type="ECO:0000256" key="1">
    <source>
        <dbReference type="ARBA" id="ARBA00006190"/>
    </source>
</evidence>
<keyword evidence="2" id="KW-0175">Coiled coil</keyword>
<gene>
    <name evidence="4" type="ORF">O3M35_012463</name>
</gene>
<dbReference type="Gene3D" id="6.10.140.1230">
    <property type="match status" value="1"/>
</dbReference>
<protein>
    <recommendedName>
        <fullName evidence="6">Charged multivesicular body protein 3</fullName>
    </recommendedName>
</protein>
<accession>A0AAW1CTK1</accession>
<dbReference type="AlphaFoldDB" id="A0AAW1CTK1"/>
<dbReference type="GO" id="GO:0007034">
    <property type="term" value="P:vacuolar transport"/>
    <property type="evidence" value="ECO:0007669"/>
    <property type="project" value="InterPro"/>
</dbReference>
<dbReference type="PANTHER" id="PTHR10476">
    <property type="entry name" value="CHARGED MULTIVESICULAR BODY PROTEIN"/>
    <property type="match status" value="1"/>
</dbReference>
<evidence type="ECO:0000256" key="3">
    <source>
        <dbReference type="SAM" id="MobiDB-lite"/>
    </source>
</evidence>
<comment type="similarity">
    <text evidence="1">Belongs to the SNF7 family.</text>
</comment>
<organism evidence="4 5">
    <name type="scientific">Rhynocoris fuscipes</name>
    <dbReference type="NCBI Taxonomy" id="488301"/>
    <lineage>
        <taxon>Eukaryota</taxon>
        <taxon>Metazoa</taxon>
        <taxon>Ecdysozoa</taxon>
        <taxon>Arthropoda</taxon>
        <taxon>Hexapoda</taxon>
        <taxon>Insecta</taxon>
        <taxon>Pterygota</taxon>
        <taxon>Neoptera</taxon>
        <taxon>Paraneoptera</taxon>
        <taxon>Hemiptera</taxon>
        <taxon>Heteroptera</taxon>
        <taxon>Panheteroptera</taxon>
        <taxon>Cimicomorpha</taxon>
        <taxon>Reduviidae</taxon>
        <taxon>Harpactorinae</taxon>
        <taxon>Harpactorini</taxon>
        <taxon>Rhynocoris</taxon>
    </lineage>
</organism>
<evidence type="ECO:0000313" key="5">
    <source>
        <dbReference type="Proteomes" id="UP001461498"/>
    </source>
</evidence>
<dbReference type="EMBL" id="JAPXFL010000009">
    <property type="protein sequence ID" value="KAK9501796.1"/>
    <property type="molecule type" value="Genomic_DNA"/>
</dbReference>
<proteinExistence type="inferred from homology"/>
<dbReference type="Proteomes" id="UP001461498">
    <property type="component" value="Unassembled WGS sequence"/>
</dbReference>
<feature type="compositionally biased region" description="Acidic residues" evidence="3">
    <location>
        <begin position="202"/>
        <end position="215"/>
    </location>
</feature>
<evidence type="ECO:0000313" key="4">
    <source>
        <dbReference type="EMBL" id="KAK9501796.1"/>
    </source>
</evidence>
<comment type="caution">
    <text evidence="4">The sequence shown here is derived from an EMBL/GenBank/DDBJ whole genome shotgun (WGS) entry which is preliminary data.</text>
</comment>
<dbReference type="InterPro" id="IPR005024">
    <property type="entry name" value="Snf7_fam"/>
</dbReference>